<evidence type="ECO:0000313" key="2">
    <source>
        <dbReference type="Proteomes" id="UP000009159"/>
    </source>
</evidence>
<dbReference type="Proteomes" id="UP000009159">
    <property type="component" value="Chromosome"/>
</dbReference>
<dbReference type="KEGG" id="mva:Mvan_2768"/>
<dbReference type="RefSeq" id="WP_011779983.1">
    <property type="nucleotide sequence ID" value="NC_008726.1"/>
</dbReference>
<name>A1T8S5_MYCVP</name>
<proteinExistence type="predicted"/>
<sequence length="201" mass="21611">MVAPYISDEVKPRPVPSVPEILDVFDRPAADALPARSQKFGTSSSSELTEELDGAAEWLGVRVEEILLAALGRTFGRTRGEGAVDVDVTGGHRWASRPVSMICAAGQPMGPTEMLQGAHSVLAGAPFRAGAQSEVLLNVANGVVDRPCTRPLELRVQRVDGLLQIDWWYDESRLDAYSVEEMAEQFPLAAIEITSDAAAPL</sequence>
<accession>A1T8S5</accession>
<protein>
    <submittedName>
        <fullName evidence="1">Uncharacterized protein</fullName>
    </submittedName>
</protein>
<dbReference type="STRING" id="350058.Mvan_2768"/>
<organism evidence="1 2">
    <name type="scientific">Mycolicibacterium vanbaalenii (strain DSM 7251 / JCM 13017 / BCRC 16820 / KCTC 9966 / NRRL B-24157 / PYR-1)</name>
    <name type="common">Mycobacterium vanbaalenii</name>
    <dbReference type="NCBI Taxonomy" id="350058"/>
    <lineage>
        <taxon>Bacteria</taxon>
        <taxon>Bacillati</taxon>
        <taxon>Actinomycetota</taxon>
        <taxon>Actinomycetes</taxon>
        <taxon>Mycobacteriales</taxon>
        <taxon>Mycobacteriaceae</taxon>
        <taxon>Mycolicibacterium</taxon>
    </lineage>
</organism>
<keyword evidence="2" id="KW-1185">Reference proteome</keyword>
<reference evidence="1" key="1">
    <citation type="submission" date="2006-12" db="EMBL/GenBank/DDBJ databases">
        <title>Complete sequence of Mycobacterium vanbaalenii PYR-1.</title>
        <authorList>
            <consortium name="US DOE Joint Genome Institute"/>
            <person name="Copeland A."/>
            <person name="Lucas S."/>
            <person name="Lapidus A."/>
            <person name="Barry K."/>
            <person name="Detter J.C."/>
            <person name="Glavina del Rio T."/>
            <person name="Hammon N."/>
            <person name="Israni S."/>
            <person name="Dalin E."/>
            <person name="Tice H."/>
            <person name="Pitluck S."/>
            <person name="Singan V."/>
            <person name="Schmutz J."/>
            <person name="Larimer F."/>
            <person name="Land M."/>
            <person name="Hauser L."/>
            <person name="Kyrpides N."/>
            <person name="Anderson I.J."/>
            <person name="Miller C."/>
            <person name="Richardson P."/>
        </authorList>
    </citation>
    <scope>NUCLEOTIDE SEQUENCE [LARGE SCALE GENOMIC DNA]</scope>
    <source>
        <strain evidence="1">PYR-1</strain>
    </source>
</reference>
<dbReference type="SUPFAM" id="SSF52777">
    <property type="entry name" value="CoA-dependent acyltransferases"/>
    <property type="match status" value="1"/>
</dbReference>
<gene>
    <name evidence="1" type="ordered locus">Mvan_2768</name>
</gene>
<dbReference type="Gene3D" id="3.30.559.30">
    <property type="entry name" value="Nonribosomal peptide synthetase, condensation domain"/>
    <property type="match status" value="1"/>
</dbReference>
<dbReference type="HOGENOM" id="CLU_1271148_0_0_11"/>
<evidence type="ECO:0000313" key="1">
    <source>
        <dbReference type="EMBL" id="ABM13575.1"/>
    </source>
</evidence>
<dbReference type="EMBL" id="CP000511">
    <property type="protein sequence ID" value="ABM13575.1"/>
    <property type="molecule type" value="Genomic_DNA"/>
</dbReference>
<dbReference type="AlphaFoldDB" id="A1T8S5"/>
<dbReference type="eggNOG" id="COG1020">
    <property type="taxonomic scope" value="Bacteria"/>
</dbReference>